<feature type="signal peptide" evidence="8">
    <location>
        <begin position="1"/>
        <end position="21"/>
    </location>
</feature>
<dbReference type="KEGG" id="bwa:HLV38_02600"/>
<evidence type="ECO:0000259" key="9">
    <source>
        <dbReference type="Pfam" id="PF02687"/>
    </source>
</evidence>
<dbReference type="InterPro" id="IPR050250">
    <property type="entry name" value="Macrolide_Exporter_MacB"/>
</dbReference>
<feature type="domain" description="MacB-like periplasmic core" evidence="10">
    <location>
        <begin position="1"/>
        <end position="252"/>
    </location>
</feature>
<protein>
    <submittedName>
        <fullName evidence="11">ABC transporter permease</fullName>
    </submittedName>
</protein>
<keyword evidence="2" id="KW-1003">Cell membrane</keyword>
<dbReference type="InterPro" id="IPR025857">
    <property type="entry name" value="MacB_PCD"/>
</dbReference>
<name>A0A6M8J0T1_9ACTN</name>
<organism evidence="11 12">
    <name type="scientific">Berryella wangjianweii</name>
    <dbReference type="NCBI Taxonomy" id="2734634"/>
    <lineage>
        <taxon>Bacteria</taxon>
        <taxon>Bacillati</taxon>
        <taxon>Actinomycetota</taxon>
        <taxon>Coriobacteriia</taxon>
        <taxon>Eggerthellales</taxon>
        <taxon>Eggerthellaceae</taxon>
        <taxon>Berryella</taxon>
    </lineage>
</organism>
<evidence type="ECO:0000259" key="10">
    <source>
        <dbReference type="Pfam" id="PF12704"/>
    </source>
</evidence>
<feature type="domain" description="ABC3 transporter permease C-terminal" evidence="9">
    <location>
        <begin position="287"/>
        <end position="429"/>
    </location>
</feature>
<keyword evidence="3 7" id="KW-0812">Transmembrane</keyword>
<evidence type="ECO:0000256" key="8">
    <source>
        <dbReference type="SAM" id="SignalP"/>
    </source>
</evidence>
<dbReference type="AlphaFoldDB" id="A0A6M8J0T1"/>
<evidence type="ECO:0000256" key="2">
    <source>
        <dbReference type="ARBA" id="ARBA00022475"/>
    </source>
</evidence>
<dbReference type="PANTHER" id="PTHR30572">
    <property type="entry name" value="MEMBRANE COMPONENT OF TRANSPORTER-RELATED"/>
    <property type="match status" value="1"/>
</dbReference>
<feature type="transmembrane region" description="Helical" evidence="7">
    <location>
        <begin position="402"/>
        <end position="424"/>
    </location>
</feature>
<evidence type="ECO:0000313" key="11">
    <source>
        <dbReference type="EMBL" id="QKF07134.1"/>
    </source>
</evidence>
<dbReference type="Pfam" id="PF02687">
    <property type="entry name" value="FtsX"/>
    <property type="match status" value="1"/>
</dbReference>
<dbReference type="GO" id="GO:0022857">
    <property type="term" value="F:transmembrane transporter activity"/>
    <property type="evidence" value="ECO:0007669"/>
    <property type="project" value="TreeGrafter"/>
</dbReference>
<evidence type="ECO:0000256" key="3">
    <source>
        <dbReference type="ARBA" id="ARBA00022692"/>
    </source>
</evidence>
<keyword evidence="4 7" id="KW-1133">Transmembrane helix</keyword>
<accession>A0A6M8J0T1</accession>
<comment type="similarity">
    <text evidence="6">Belongs to the ABC-4 integral membrane protein family.</text>
</comment>
<comment type="subcellular location">
    <subcellularLocation>
        <location evidence="1">Cell membrane</location>
        <topology evidence="1">Multi-pass membrane protein</topology>
    </subcellularLocation>
</comment>
<feature type="transmembrane region" description="Helical" evidence="7">
    <location>
        <begin position="327"/>
        <end position="347"/>
    </location>
</feature>
<dbReference type="GO" id="GO:0005886">
    <property type="term" value="C:plasma membrane"/>
    <property type="evidence" value="ECO:0007669"/>
    <property type="project" value="UniProtKB-SubCell"/>
</dbReference>
<keyword evidence="8" id="KW-0732">Signal</keyword>
<reference evidence="12" key="1">
    <citation type="submission" date="2020-05" db="EMBL/GenBank/DDBJ databases">
        <title>Novel species in genus Nocardioides.</title>
        <authorList>
            <person name="Zhang G."/>
        </authorList>
    </citation>
    <scope>NUCLEOTIDE SEQUENCE [LARGE SCALE GENOMIC DNA]</scope>
    <source>
        <strain evidence="12">zg-1050</strain>
    </source>
</reference>
<feature type="transmembrane region" description="Helical" evidence="7">
    <location>
        <begin position="283"/>
        <end position="306"/>
    </location>
</feature>
<evidence type="ECO:0000256" key="1">
    <source>
        <dbReference type="ARBA" id="ARBA00004651"/>
    </source>
</evidence>
<sequence>MFAICLIVSSSLLITTSISSATSSAASQLQSRTGAGFTLGNNIGQGNFGTPRGAGTVTKGDIDKIASHPAVESYTARQMSFADPLNGISNVKLTNERHGYSEKNEKRFGNSVSLEGLNASKHYYAFRSEALRLTDGRHIVDGDHHVAIVHETFAKQNNLKVGDTFSLKRNPYDPDNRLKSEAEVTVTVVGITSGTNPGRVSSREELVGNVLLTDLDTTRDLNGFTSETEYYHDAGYQLKPGESLEKVLKDVADMGINWRTYTITKNANLFAGINGAISSMRDVVGTALVLTVGFSVAVLALVLFLWMNERRRETGVLLAVGVSHPRILAQHFTELMLCALPACALSYPVAQAMAQGIGNVLLGQANASAARMVASAGQLGGGLETAQAARNLESLAVQVDPAALALAGALMLGVVAISVAVAAVPIMRTRPRNLLGTHV</sequence>
<dbReference type="EMBL" id="CP053716">
    <property type="protein sequence ID" value="QKF07134.1"/>
    <property type="molecule type" value="Genomic_DNA"/>
</dbReference>
<dbReference type="PANTHER" id="PTHR30572:SF9">
    <property type="entry name" value="ABC TRANSPORTER PERMEASE PROTEIN"/>
    <property type="match status" value="1"/>
</dbReference>
<keyword evidence="5 7" id="KW-0472">Membrane</keyword>
<dbReference type="Pfam" id="PF12704">
    <property type="entry name" value="MacB_PCD"/>
    <property type="match status" value="1"/>
</dbReference>
<gene>
    <name evidence="11" type="ORF">HLV38_02600</name>
</gene>
<proteinExistence type="inferred from homology"/>
<dbReference type="RefSeq" id="WP_173164045.1">
    <property type="nucleotide sequence ID" value="NZ_CP053716.1"/>
</dbReference>
<evidence type="ECO:0000256" key="4">
    <source>
        <dbReference type="ARBA" id="ARBA00022989"/>
    </source>
</evidence>
<dbReference type="InterPro" id="IPR003838">
    <property type="entry name" value="ABC3_permease_C"/>
</dbReference>
<evidence type="ECO:0000256" key="6">
    <source>
        <dbReference type="ARBA" id="ARBA00038076"/>
    </source>
</evidence>
<evidence type="ECO:0000256" key="5">
    <source>
        <dbReference type="ARBA" id="ARBA00023136"/>
    </source>
</evidence>
<keyword evidence="12" id="KW-1185">Reference proteome</keyword>
<evidence type="ECO:0000313" key="12">
    <source>
        <dbReference type="Proteomes" id="UP000503297"/>
    </source>
</evidence>
<dbReference type="Proteomes" id="UP000503297">
    <property type="component" value="Chromosome"/>
</dbReference>
<feature type="chain" id="PRO_5026824631" evidence="8">
    <location>
        <begin position="22"/>
        <end position="439"/>
    </location>
</feature>
<evidence type="ECO:0000256" key="7">
    <source>
        <dbReference type="SAM" id="Phobius"/>
    </source>
</evidence>